<dbReference type="Proteomes" id="UP000293850">
    <property type="component" value="Plasmid unnamed2"/>
</dbReference>
<keyword evidence="1" id="KW-1133">Transmembrane helix</keyword>
<evidence type="ECO:0000313" key="3">
    <source>
        <dbReference type="Proteomes" id="UP000293850"/>
    </source>
</evidence>
<gene>
    <name evidence="2" type="ORF">E1B03_00395</name>
</gene>
<geneLocation type="plasmid" evidence="2 3">
    <name>unnamed2</name>
</geneLocation>
<accession>A0A4P6WEG7</accession>
<feature type="transmembrane region" description="Helical" evidence="1">
    <location>
        <begin position="12"/>
        <end position="30"/>
    </location>
</feature>
<proteinExistence type="predicted"/>
<protein>
    <submittedName>
        <fullName evidence="2">Uncharacterized protein</fullName>
    </submittedName>
</protein>
<keyword evidence="3" id="KW-1185">Reference proteome</keyword>
<keyword evidence="2" id="KW-0614">Plasmid</keyword>
<evidence type="ECO:0000313" key="2">
    <source>
        <dbReference type="EMBL" id="QBM20984.1"/>
    </source>
</evidence>
<name>A0A4P6WEG7_9ENTR</name>
<organism evidence="2 3">
    <name type="scientific">Citrobacter arsenatis</name>
    <dbReference type="NCBI Taxonomy" id="2546350"/>
    <lineage>
        <taxon>Bacteria</taxon>
        <taxon>Pseudomonadati</taxon>
        <taxon>Pseudomonadota</taxon>
        <taxon>Gammaproteobacteria</taxon>
        <taxon>Enterobacterales</taxon>
        <taxon>Enterobacteriaceae</taxon>
        <taxon>Citrobacter</taxon>
    </lineage>
</organism>
<dbReference type="EMBL" id="CP037863">
    <property type="protein sequence ID" value="QBM20984.1"/>
    <property type="molecule type" value="Genomic_DNA"/>
</dbReference>
<dbReference type="KEGG" id="cars:E1B03_00395"/>
<dbReference type="AlphaFoldDB" id="A0A4P6WEG7"/>
<evidence type="ECO:0000256" key="1">
    <source>
        <dbReference type="SAM" id="Phobius"/>
    </source>
</evidence>
<keyword evidence="1" id="KW-0812">Transmembrane</keyword>
<dbReference type="RefSeq" id="WP_133085537.1">
    <property type="nucleotide sequence ID" value="NZ_CP037863.1"/>
</dbReference>
<keyword evidence="1" id="KW-0472">Membrane</keyword>
<reference evidence="2 3" key="1">
    <citation type="submission" date="2019-03" db="EMBL/GenBank/DDBJ databases">
        <title>Complete genome sequence of an arsenate-respiring bacteria, Citrobacter sp. LY-1.</title>
        <authorList>
            <person name="Wang H."/>
            <person name="Liu Y."/>
            <person name="Li Q."/>
            <person name="Huang J."/>
        </authorList>
    </citation>
    <scope>NUCLEOTIDE SEQUENCE [LARGE SCALE GENOMIC DNA]</scope>
    <source>
        <strain evidence="2 3">LY-1</strain>
        <plasmid evidence="2 3">unnamed2</plasmid>
    </source>
</reference>
<sequence>MKSKTKKDEVKLFLYVLMGMILSWALYVGYATPLNQKCLQQEGLRSKVLRVSESYLLDFTNIVTFGVLKDNKNAFDYQERILNKEFVVLNDNDKCKHN</sequence>